<proteinExistence type="predicted"/>
<dbReference type="Gene3D" id="1.20.950.20">
    <property type="entry name" value="Transmembrane di-heme cytochromes, Chain C"/>
    <property type="match status" value="1"/>
</dbReference>
<dbReference type="Pfam" id="PF14358">
    <property type="entry name" value="DUF4405"/>
    <property type="match status" value="1"/>
</dbReference>
<gene>
    <name evidence="3" type="ORF">ADFLV_2930</name>
</gene>
<name>A0AAE7E8A2_9BACT</name>
<reference evidence="3 4" key="1">
    <citation type="submission" date="2020-05" db="EMBL/GenBank/DDBJ databases">
        <title>Complete genome sequencing of Campylobacter and Arcobacter type strains.</title>
        <authorList>
            <person name="Miller W.G."/>
            <person name="Yee E."/>
        </authorList>
    </citation>
    <scope>NUCLEOTIDE SEQUENCE [LARGE SCALE GENOMIC DNA]</scope>
    <source>
        <strain evidence="3 4">LMG 25694</strain>
    </source>
</reference>
<keyword evidence="1" id="KW-1133">Transmembrane helix</keyword>
<accession>A0AAE7E8A2</accession>
<evidence type="ECO:0000256" key="1">
    <source>
        <dbReference type="SAM" id="Phobius"/>
    </source>
</evidence>
<organism evidence="3 4">
    <name type="scientific">Arcobacter defluvii</name>
    <dbReference type="NCBI Taxonomy" id="873191"/>
    <lineage>
        <taxon>Bacteria</taxon>
        <taxon>Pseudomonadati</taxon>
        <taxon>Campylobacterota</taxon>
        <taxon>Epsilonproteobacteria</taxon>
        <taxon>Campylobacterales</taxon>
        <taxon>Arcobacteraceae</taxon>
        <taxon>Arcobacter</taxon>
    </lineage>
</organism>
<evidence type="ECO:0000313" key="3">
    <source>
        <dbReference type="EMBL" id="QKF78895.1"/>
    </source>
</evidence>
<keyword evidence="1" id="KW-0472">Membrane</keyword>
<dbReference type="InterPro" id="IPR025517">
    <property type="entry name" value="DUF4405"/>
</dbReference>
<evidence type="ECO:0000259" key="2">
    <source>
        <dbReference type="Pfam" id="PF14358"/>
    </source>
</evidence>
<dbReference type="Proteomes" id="UP000503313">
    <property type="component" value="Chromosome"/>
</dbReference>
<dbReference type="AlphaFoldDB" id="A0AAE7E8A2"/>
<feature type="domain" description="Flavinylation-associated cytochrome" evidence="2">
    <location>
        <begin position="6"/>
        <end position="71"/>
    </location>
</feature>
<dbReference type="KEGG" id="adz:ADFLV_2930"/>
<keyword evidence="1" id="KW-0812">Transmembrane</keyword>
<dbReference type="RefSeq" id="WP_129011844.1">
    <property type="nucleotide sequence ID" value="NZ_CP053835.1"/>
</dbReference>
<feature type="transmembrane region" description="Helical" evidence="1">
    <location>
        <begin position="93"/>
        <end position="114"/>
    </location>
</feature>
<keyword evidence="4" id="KW-1185">Reference proteome</keyword>
<feature type="transmembrane region" description="Helical" evidence="1">
    <location>
        <begin position="48"/>
        <end position="72"/>
    </location>
</feature>
<sequence>MSLKKITSLTMLLSMLVMTFTGILLFITPPGRVANWSNWEILGLTKDLIANFHTTFMVLFIVATILHIFYNIKPMLSYMKNSLREFVFFTKEMIVSLIVFVLFICGTAFGFFPFSTFLDFGDKVKNSWEKQAGTAPYAHAELSSLKSFTKKIGFDLEESKIILQKNNIIFEEENSLSQIAKQNDTSPSFIYELLKKNLKNSNQTIPLTGLGKKSIEEVASTLNISVDEFILKLKELGIEAKKDDKFKNIAEQYDMSVMDILTKLGYQKE</sequence>
<protein>
    <submittedName>
        <fullName evidence="3">DUF4405 domain-containing membrane protein</fullName>
    </submittedName>
</protein>
<dbReference type="EMBL" id="CP053835">
    <property type="protein sequence ID" value="QKF78895.1"/>
    <property type="molecule type" value="Genomic_DNA"/>
</dbReference>
<feature type="transmembrane region" description="Helical" evidence="1">
    <location>
        <begin position="9"/>
        <end position="28"/>
    </location>
</feature>
<evidence type="ECO:0000313" key="4">
    <source>
        <dbReference type="Proteomes" id="UP000503313"/>
    </source>
</evidence>